<keyword evidence="12" id="KW-1185">Reference proteome</keyword>
<gene>
    <name evidence="11" type="ORF">F1188_05485</name>
</gene>
<feature type="transmembrane region" description="Helical" evidence="9">
    <location>
        <begin position="15"/>
        <end position="38"/>
    </location>
</feature>
<reference evidence="11 12" key="1">
    <citation type="submission" date="2019-09" db="EMBL/GenBank/DDBJ databases">
        <title>Genome sequence of Roseospira marina, one of the more divergent members of the non-sulfur purple photosynthetic bacterial family, the Rhodospirillaceae.</title>
        <authorList>
            <person name="Meyer T."/>
            <person name="Kyndt J."/>
        </authorList>
    </citation>
    <scope>NUCLEOTIDE SEQUENCE [LARGE SCALE GENOMIC DNA]</scope>
    <source>
        <strain evidence="11 12">DSM 15113</strain>
    </source>
</reference>
<dbReference type="InterPro" id="IPR007387">
    <property type="entry name" value="TRAP_DctQ"/>
</dbReference>
<dbReference type="OrthoDB" id="9797534at2"/>
<protein>
    <recommendedName>
        <fullName evidence="9">TRAP transporter small permease protein</fullName>
    </recommendedName>
</protein>
<comment type="caution">
    <text evidence="11">The sequence shown here is derived from an EMBL/GenBank/DDBJ whole genome shotgun (WGS) entry which is preliminary data.</text>
</comment>
<dbReference type="PANTHER" id="PTHR35011">
    <property type="entry name" value="2,3-DIKETO-L-GULONATE TRAP TRANSPORTER SMALL PERMEASE PROTEIN YIAM"/>
    <property type="match status" value="1"/>
</dbReference>
<feature type="domain" description="Tripartite ATP-independent periplasmic transporters DctQ component" evidence="10">
    <location>
        <begin position="31"/>
        <end position="160"/>
    </location>
</feature>
<evidence type="ECO:0000256" key="7">
    <source>
        <dbReference type="ARBA" id="ARBA00023136"/>
    </source>
</evidence>
<dbReference type="AlphaFoldDB" id="A0A5M6IF76"/>
<dbReference type="PANTHER" id="PTHR35011:SF10">
    <property type="entry name" value="TRAP TRANSPORTER SMALL PERMEASE PROTEIN"/>
    <property type="match status" value="1"/>
</dbReference>
<dbReference type="EMBL" id="VWPJ01000003">
    <property type="protein sequence ID" value="KAA5606782.1"/>
    <property type="molecule type" value="Genomic_DNA"/>
</dbReference>
<comment type="subunit">
    <text evidence="9">The complex comprises the extracytoplasmic solute receptor protein and the two transmembrane proteins.</text>
</comment>
<evidence type="ECO:0000256" key="4">
    <source>
        <dbReference type="ARBA" id="ARBA00022519"/>
    </source>
</evidence>
<dbReference type="InterPro" id="IPR055348">
    <property type="entry name" value="DctQ"/>
</dbReference>
<evidence type="ECO:0000256" key="8">
    <source>
        <dbReference type="ARBA" id="ARBA00038436"/>
    </source>
</evidence>
<sequence length="178" mass="18866">MTRAFAALAWGLDRFYVACGAVAALLLVVLTGLILASIVSRLIGVYLGGVNAYAGYAMAAGAFFGMPYAFRSGAHIRVTLLLTNLTGWTRWAFELWARAIIAAAAGYMAVYFGRLTYYSYVYGDISQGADATPLWIPQSVMAVGAVCFAIATADSAVRCLVEGRHSLTAPEADGGRDT</sequence>
<comment type="similarity">
    <text evidence="8 9">Belongs to the TRAP transporter small permease family.</text>
</comment>
<feature type="transmembrane region" description="Helical" evidence="9">
    <location>
        <begin position="90"/>
        <end position="112"/>
    </location>
</feature>
<feature type="transmembrane region" description="Helical" evidence="9">
    <location>
        <begin position="50"/>
        <end position="70"/>
    </location>
</feature>
<keyword evidence="5 9" id="KW-0812">Transmembrane</keyword>
<dbReference type="RefSeq" id="WP_150061383.1">
    <property type="nucleotide sequence ID" value="NZ_JACHII010000005.1"/>
</dbReference>
<evidence type="ECO:0000256" key="5">
    <source>
        <dbReference type="ARBA" id="ARBA00022692"/>
    </source>
</evidence>
<keyword evidence="6 9" id="KW-1133">Transmembrane helix</keyword>
<comment type="function">
    <text evidence="9">Part of the tripartite ATP-independent periplasmic (TRAP) transport system.</text>
</comment>
<proteinExistence type="inferred from homology"/>
<dbReference type="Pfam" id="PF04290">
    <property type="entry name" value="DctQ"/>
    <property type="match status" value="1"/>
</dbReference>
<organism evidence="11 12">
    <name type="scientific">Roseospira marina</name>
    <dbReference type="NCBI Taxonomy" id="140057"/>
    <lineage>
        <taxon>Bacteria</taxon>
        <taxon>Pseudomonadati</taxon>
        <taxon>Pseudomonadota</taxon>
        <taxon>Alphaproteobacteria</taxon>
        <taxon>Rhodospirillales</taxon>
        <taxon>Rhodospirillaceae</taxon>
        <taxon>Roseospira</taxon>
    </lineage>
</organism>
<name>A0A5M6IF76_9PROT</name>
<dbReference type="GO" id="GO:0015740">
    <property type="term" value="P:C4-dicarboxylate transport"/>
    <property type="evidence" value="ECO:0007669"/>
    <property type="project" value="TreeGrafter"/>
</dbReference>
<evidence type="ECO:0000256" key="3">
    <source>
        <dbReference type="ARBA" id="ARBA00022475"/>
    </source>
</evidence>
<keyword evidence="7 9" id="KW-0472">Membrane</keyword>
<dbReference type="GO" id="GO:0005886">
    <property type="term" value="C:plasma membrane"/>
    <property type="evidence" value="ECO:0007669"/>
    <property type="project" value="UniProtKB-SubCell"/>
</dbReference>
<comment type="subcellular location">
    <subcellularLocation>
        <location evidence="1 9">Cell inner membrane</location>
        <topology evidence="1 9">Multi-pass membrane protein</topology>
    </subcellularLocation>
</comment>
<evidence type="ECO:0000259" key="10">
    <source>
        <dbReference type="Pfam" id="PF04290"/>
    </source>
</evidence>
<keyword evidence="3" id="KW-1003">Cell membrane</keyword>
<evidence type="ECO:0000256" key="1">
    <source>
        <dbReference type="ARBA" id="ARBA00004429"/>
    </source>
</evidence>
<keyword evidence="4 9" id="KW-0997">Cell inner membrane</keyword>
<keyword evidence="2 9" id="KW-0813">Transport</keyword>
<evidence type="ECO:0000256" key="9">
    <source>
        <dbReference type="RuleBase" id="RU369079"/>
    </source>
</evidence>
<evidence type="ECO:0000313" key="11">
    <source>
        <dbReference type="EMBL" id="KAA5606782.1"/>
    </source>
</evidence>
<evidence type="ECO:0000313" key="12">
    <source>
        <dbReference type="Proteomes" id="UP000324065"/>
    </source>
</evidence>
<evidence type="ECO:0000256" key="6">
    <source>
        <dbReference type="ARBA" id="ARBA00022989"/>
    </source>
</evidence>
<evidence type="ECO:0000256" key="2">
    <source>
        <dbReference type="ARBA" id="ARBA00022448"/>
    </source>
</evidence>
<comment type="caution">
    <text evidence="9">Lacks conserved residue(s) required for the propagation of feature annotation.</text>
</comment>
<accession>A0A5M6IF76</accession>
<dbReference type="Proteomes" id="UP000324065">
    <property type="component" value="Unassembled WGS sequence"/>
</dbReference>
<dbReference type="GO" id="GO:0022857">
    <property type="term" value="F:transmembrane transporter activity"/>
    <property type="evidence" value="ECO:0007669"/>
    <property type="project" value="UniProtKB-UniRule"/>
</dbReference>